<dbReference type="EMBL" id="BSYJ01000003">
    <property type="protein sequence ID" value="GMG87569.1"/>
    <property type="molecule type" value="Genomic_DNA"/>
</dbReference>
<feature type="signal peptide" evidence="1">
    <location>
        <begin position="1"/>
        <end position="19"/>
    </location>
</feature>
<keyword evidence="3" id="KW-1185">Reference proteome</keyword>
<dbReference type="RefSeq" id="WP_285764189.1">
    <property type="nucleotide sequence ID" value="NZ_BSYJ01000003.1"/>
</dbReference>
<name>A0ABQ6LZP9_9GAMM</name>
<accession>A0ABQ6LZP9</accession>
<dbReference type="Gene3D" id="3.40.30.10">
    <property type="entry name" value="Glutaredoxin"/>
    <property type="match status" value="1"/>
</dbReference>
<gene>
    <name evidence="2" type="ORF">MNKW57_18900</name>
</gene>
<protein>
    <recommendedName>
        <fullName evidence="4">Thioredoxin family protein</fullName>
    </recommendedName>
</protein>
<evidence type="ECO:0000313" key="2">
    <source>
        <dbReference type="EMBL" id="GMG87569.1"/>
    </source>
</evidence>
<sequence>MLKRFLMLLFLLPVAPVVAEEGNDAAGNVYLPLENTMAAVNATLAEARDTQRQALFVMGAHWCHDSRALARNLAQEEVAGEVGKRFVVRFIDVGFLEDNFDVNRRFGLPVIFGTPTVLAVDPATEALLNRDTVNIWPNAATMSAAETLAHLTAIEADPQLPSGKPEPGSLLASIDRFELEQSRRIYRGFSVVGPLLAAFKAGEDPEQFEAYWQQLGAMRSQLGKDLPRLRREARAMTAAGTEGGALEFPVYAPFDWESGELAGE</sequence>
<feature type="chain" id="PRO_5047322485" description="Thioredoxin family protein" evidence="1">
    <location>
        <begin position="20"/>
        <end position="264"/>
    </location>
</feature>
<evidence type="ECO:0000313" key="3">
    <source>
        <dbReference type="Proteomes" id="UP001224392"/>
    </source>
</evidence>
<dbReference type="Proteomes" id="UP001224392">
    <property type="component" value="Unassembled WGS sequence"/>
</dbReference>
<organism evidence="2 3">
    <name type="scientific">Biformimicrobium ophioploci</name>
    <dbReference type="NCBI Taxonomy" id="3036711"/>
    <lineage>
        <taxon>Bacteria</taxon>
        <taxon>Pseudomonadati</taxon>
        <taxon>Pseudomonadota</taxon>
        <taxon>Gammaproteobacteria</taxon>
        <taxon>Cellvibrionales</taxon>
        <taxon>Microbulbiferaceae</taxon>
        <taxon>Biformimicrobium</taxon>
    </lineage>
</organism>
<keyword evidence="1" id="KW-0732">Signal</keyword>
<proteinExistence type="predicted"/>
<evidence type="ECO:0008006" key="4">
    <source>
        <dbReference type="Google" id="ProtNLM"/>
    </source>
</evidence>
<reference evidence="2 3" key="1">
    <citation type="submission" date="2023-04" db="EMBL/GenBank/DDBJ databases">
        <title>Marinobulbifer ophiurae gen. nov., sp. Nov., isolate from tissue of brittle star Ophioplocus japonicus.</title>
        <authorList>
            <person name="Kawano K."/>
            <person name="Sawayama S."/>
            <person name="Nakagawa S."/>
        </authorList>
    </citation>
    <scope>NUCLEOTIDE SEQUENCE [LARGE SCALE GENOMIC DNA]</scope>
    <source>
        <strain evidence="2 3">NKW57</strain>
    </source>
</reference>
<dbReference type="Pfam" id="PF13899">
    <property type="entry name" value="Thioredoxin_7"/>
    <property type="match status" value="1"/>
</dbReference>
<dbReference type="InterPro" id="IPR036249">
    <property type="entry name" value="Thioredoxin-like_sf"/>
</dbReference>
<evidence type="ECO:0000256" key="1">
    <source>
        <dbReference type="SAM" id="SignalP"/>
    </source>
</evidence>
<dbReference type="SUPFAM" id="SSF52833">
    <property type="entry name" value="Thioredoxin-like"/>
    <property type="match status" value="1"/>
</dbReference>
<comment type="caution">
    <text evidence="2">The sequence shown here is derived from an EMBL/GenBank/DDBJ whole genome shotgun (WGS) entry which is preliminary data.</text>
</comment>